<dbReference type="Proteomes" id="UP000268059">
    <property type="component" value="Chromosome"/>
</dbReference>
<evidence type="ECO:0000313" key="1">
    <source>
        <dbReference type="EMBL" id="BBH26848.1"/>
    </source>
</evidence>
<dbReference type="InParanoid" id="A0A3G9JRD0"/>
<accession>A0A3G9JRD0</accession>
<name>A0A3G9JRD0_9FIRM</name>
<organism evidence="1 2">
    <name type="scientific">Intestinibaculum porci</name>
    <dbReference type="NCBI Taxonomy" id="2487118"/>
    <lineage>
        <taxon>Bacteria</taxon>
        <taxon>Bacillati</taxon>
        <taxon>Bacillota</taxon>
        <taxon>Erysipelotrichia</taxon>
        <taxon>Erysipelotrichales</taxon>
        <taxon>Erysipelotrichaceae</taxon>
        <taxon>Intestinibaculum</taxon>
    </lineage>
</organism>
<protein>
    <submittedName>
        <fullName evidence="1">Uncharacterized protein</fullName>
    </submittedName>
</protein>
<evidence type="ECO:0000313" key="2">
    <source>
        <dbReference type="Proteomes" id="UP000268059"/>
    </source>
</evidence>
<dbReference type="EMBL" id="AP019309">
    <property type="protein sequence ID" value="BBH26848.1"/>
    <property type="molecule type" value="Genomic_DNA"/>
</dbReference>
<reference evidence="1 2" key="1">
    <citation type="submission" date="2018-11" db="EMBL/GenBank/DDBJ databases">
        <title>Novel Erysipelotrichaceae bacterium isolated from small intestine of a swine.</title>
        <authorList>
            <person name="Kim J.S."/>
            <person name="Choe H."/>
            <person name="Lee Y.R."/>
            <person name="Kim K.M."/>
            <person name="Park D.S."/>
        </authorList>
    </citation>
    <scope>NUCLEOTIDE SEQUENCE [LARGE SCALE GENOMIC DNA]</scope>
    <source>
        <strain evidence="1 2">SG0102</strain>
    </source>
</reference>
<dbReference type="KEGG" id="ebm:SG0102_17820"/>
<keyword evidence="2" id="KW-1185">Reference proteome</keyword>
<gene>
    <name evidence="1" type="ORF">SG0102_17820</name>
</gene>
<dbReference type="AlphaFoldDB" id="A0A3G9JRD0"/>
<sequence>MPTTSENGRKAGIPFVIKVNLSQIPRRHPPVESGLTDGEKRLDLMSIIKITKANFSLYQNRVFDTTATCSSLMGEAQKGLK</sequence>
<proteinExistence type="predicted"/>